<protein>
    <submittedName>
        <fullName evidence="2">Uncharacterized protein</fullName>
    </submittedName>
</protein>
<feature type="region of interest" description="Disordered" evidence="1">
    <location>
        <begin position="68"/>
        <end position="97"/>
    </location>
</feature>
<dbReference type="Proteomes" id="UP000077069">
    <property type="component" value="Unassembled WGS sequence"/>
</dbReference>
<sequence length="161" mass="17891">MHFLKLHDTKSPFRCLSLLPLFQPSTALPNPQDSHTNPASAGTHDLISHFQYFLTPNPPTCPTMLINPDRTPYRLSKPSPSGPPLPPESSVYRPHLPNQHRVPLSLDVSRLPRPTACHVCSEDVVYKALASHALLLTSRLQGRAERATSFRTGDRLFLPSS</sequence>
<gene>
    <name evidence="2" type="ORF">CC84DRAFT_729612</name>
</gene>
<accession>A0A177CF57</accession>
<dbReference type="AlphaFoldDB" id="A0A177CF57"/>
<dbReference type="EMBL" id="KV441552">
    <property type="protein sequence ID" value="OAG05572.1"/>
    <property type="molecule type" value="Genomic_DNA"/>
</dbReference>
<proteinExistence type="predicted"/>
<dbReference type="InParanoid" id="A0A177CF57"/>
<keyword evidence="3" id="KW-1185">Reference proteome</keyword>
<organism evidence="2 3">
    <name type="scientific">Paraphaeosphaeria sporulosa</name>
    <dbReference type="NCBI Taxonomy" id="1460663"/>
    <lineage>
        <taxon>Eukaryota</taxon>
        <taxon>Fungi</taxon>
        <taxon>Dikarya</taxon>
        <taxon>Ascomycota</taxon>
        <taxon>Pezizomycotina</taxon>
        <taxon>Dothideomycetes</taxon>
        <taxon>Pleosporomycetidae</taxon>
        <taxon>Pleosporales</taxon>
        <taxon>Massarineae</taxon>
        <taxon>Didymosphaeriaceae</taxon>
        <taxon>Paraphaeosphaeria</taxon>
    </lineage>
</organism>
<evidence type="ECO:0000313" key="3">
    <source>
        <dbReference type="Proteomes" id="UP000077069"/>
    </source>
</evidence>
<name>A0A177CF57_9PLEO</name>
<dbReference type="RefSeq" id="XP_018035937.1">
    <property type="nucleotide sequence ID" value="XM_018187196.1"/>
</dbReference>
<dbReference type="GeneID" id="28770682"/>
<evidence type="ECO:0000256" key="1">
    <source>
        <dbReference type="SAM" id="MobiDB-lite"/>
    </source>
</evidence>
<evidence type="ECO:0000313" key="2">
    <source>
        <dbReference type="EMBL" id="OAG05572.1"/>
    </source>
</evidence>
<reference evidence="2 3" key="1">
    <citation type="submission" date="2016-05" db="EMBL/GenBank/DDBJ databases">
        <title>Comparative analysis of secretome profiles of manganese(II)-oxidizing ascomycete fungi.</title>
        <authorList>
            <consortium name="DOE Joint Genome Institute"/>
            <person name="Zeiner C.A."/>
            <person name="Purvine S.O."/>
            <person name="Zink E.M."/>
            <person name="Wu S."/>
            <person name="Pasa-Tolic L."/>
            <person name="Chaput D.L."/>
            <person name="Haridas S."/>
            <person name="Grigoriev I.V."/>
            <person name="Santelli C.M."/>
            <person name="Hansel C.M."/>
        </authorList>
    </citation>
    <scope>NUCLEOTIDE SEQUENCE [LARGE SCALE GENOMIC DNA]</scope>
    <source>
        <strain evidence="2 3">AP3s5-JAC2a</strain>
    </source>
</reference>